<dbReference type="SUPFAM" id="SSF101738">
    <property type="entry name" value="SspB-like"/>
    <property type="match status" value="1"/>
</dbReference>
<dbReference type="Gene3D" id="2.30.30.220">
    <property type="entry name" value="SspB-like"/>
    <property type="match status" value="1"/>
</dbReference>
<dbReference type="Pfam" id="PF04386">
    <property type="entry name" value="SspB"/>
    <property type="match status" value="1"/>
</dbReference>
<organism evidence="2 3">
    <name type="scientific">Limibacillus halophilus</name>
    <dbReference type="NCBI Taxonomy" id="1579333"/>
    <lineage>
        <taxon>Bacteria</taxon>
        <taxon>Pseudomonadati</taxon>
        <taxon>Pseudomonadota</taxon>
        <taxon>Alphaproteobacteria</taxon>
        <taxon>Rhodospirillales</taxon>
        <taxon>Rhodovibrionaceae</taxon>
        <taxon>Limibacillus</taxon>
    </lineage>
</organism>
<feature type="compositionally biased region" description="Low complexity" evidence="1">
    <location>
        <begin position="163"/>
        <end position="180"/>
    </location>
</feature>
<keyword evidence="3" id="KW-1185">Reference proteome</keyword>
<evidence type="ECO:0008006" key="4">
    <source>
        <dbReference type="Google" id="ProtNLM"/>
    </source>
</evidence>
<sequence length="205" mass="22570">MADDNDDDILRYDIMVERALRAVVRDALKVAVESGLPGDHHFYITFRTDHPSVEISETLRSRYPEEMTVVVQHQFWDLAVADEYFAITLSFNGRPERLVVPFEAVSAFADPAVRFGLQFEALFSSSEEEDSDDIKSANDLDGPVPDGLEEIDSSAKTSSQPDSPTTATKASGKKPAPSAKQAGDDDKEPGEGDNVVTLDSFRKNK</sequence>
<dbReference type="Proteomes" id="UP000581135">
    <property type="component" value="Unassembled WGS sequence"/>
</dbReference>
<dbReference type="AlphaFoldDB" id="A0A839SZA1"/>
<reference evidence="2 3" key="1">
    <citation type="submission" date="2020-08" db="EMBL/GenBank/DDBJ databases">
        <title>Genomic Encyclopedia of Type Strains, Phase III (KMG-III): the genomes of soil and plant-associated and newly described type strains.</title>
        <authorList>
            <person name="Whitman W."/>
        </authorList>
    </citation>
    <scope>NUCLEOTIDE SEQUENCE [LARGE SCALE GENOMIC DNA]</scope>
    <source>
        <strain evidence="2 3">CECT 8803</strain>
    </source>
</reference>
<comment type="caution">
    <text evidence="2">The sequence shown here is derived from an EMBL/GenBank/DDBJ whole genome shotgun (WGS) entry which is preliminary data.</text>
</comment>
<dbReference type="EMBL" id="JACHXA010000012">
    <property type="protein sequence ID" value="MBB3066934.1"/>
    <property type="molecule type" value="Genomic_DNA"/>
</dbReference>
<dbReference type="InterPro" id="IPR007481">
    <property type="entry name" value="SspB"/>
</dbReference>
<protein>
    <recommendedName>
        <fullName evidence="4">Stringent starvation protein B</fullName>
    </recommendedName>
</protein>
<evidence type="ECO:0000256" key="1">
    <source>
        <dbReference type="SAM" id="MobiDB-lite"/>
    </source>
</evidence>
<feature type="region of interest" description="Disordered" evidence="1">
    <location>
        <begin position="128"/>
        <end position="205"/>
    </location>
</feature>
<dbReference type="InterPro" id="IPR036760">
    <property type="entry name" value="SspB-like_sf"/>
</dbReference>
<gene>
    <name evidence="2" type="ORF">FHR98_003250</name>
</gene>
<dbReference type="RefSeq" id="WP_183417763.1">
    <property type="nucleotide sequence ID" value="NZ_JACHXA010000012.1"/>
</dbReference>
<evidence type="ECO:0000313" key="3">
    <source>
        <dbReference type="Proteomes" id="UP000581135"/>
    </source>
</evidence>
<evidence type="ECO:0000313" key="2">
    <source>
        <dbReference type="EMBL" id="MBB3066934.1"/>
    </source>
</evidence>
<proteinExistence type="predicted"/>
<accession>A0A839SZA1</accession>
<name>A0A839SZA1_9PROT</name>